<sequence length="813" mass="92307">MLVNIKLYQSINDLTYPTLRRSENNPFESSTGDDQEARKSKAAAKFQVFEAGAPLVSDSRGNLEAIFRVDELCKQGWNDSALNQIETLLGDEVRDFGSKIQVNPEAGMTAHENVDEPEAKAKEYIDALSQTGLPDPRFHLTVFPASLDEGLAGLKQKTELNARIEKRTQAVCSPLLLKPQPDYSAAVEFADPTKLYELLATRKHCSEWRHSAFLLLSDPDDSDILFSMYLSSYMRAWNLRELQIPKLISGLHHRSIPLDEKNLTPVSLGALMTGEELKTVTLDDEVRKAWLAHRLSLSLRLLYMGPWIQQDWDFDTLHIMPKNNSELLPPIDELYIGCTLAPGYEMANSTPTARCSPYSSQMCPKFFLSFAQLLVDILKGERGYRSYSESQLNDWFYMLQYEVGHNLKEMSNEYYWRAIEGCILFTMHDDSHECADALVRAKDVISKHIITYLRMHVESCQAKHSRCLQPDGTSEETGIRLWSEIESKYQQIDSPKARGEDSFVTHMNRFTATFIKNLPALEKKVRVAIIDSGFYVHECDPWLNNPAVEARIGEKRNFFSPDDNDPDKSKWQDMTGHGTQVARLVLQFAPLAEVVIAKITNSPTLKYTKTERLVEALKWAGERADIINLSFSLGTLPIIDVQKEINNLVDNKKLVFAAASTNAAKWASRAWPARERGVFAIHASDETGETCAGINPDPLSEDDNFLAFGLEVDSFWDGRYQRISGTSFATPVAAAIAADMIELARRIPESNFGEDITRYRVMRNLFLKYMSENKVPGNFHRLVPWTEKLWDWNGPVETQEKFKYALRDVITFC</sequence>
<organism evidence="8 9">
    <name type="scientific">Metarhizium robertsii</name>
    <dbReference type="NCBI Taxonomy" id="568076"/>
    <lineage>
        <taxon>Eukaryota</taxon>
        <taxon>Fungi</taxon>
        <taxon>Dikarya</taxon>
        <taxon>Ascomycota</taxon>
        <taxon>Pezizomycotina</taxon>
        <taxon>Sordariomycetes</taxon>
        <taxon>Hypocreomycetidae</taxon>
        <taxon>Hypocreales</taxon>
        <taxon>Clavicipitaceae</taxon>
        <taxon>Metarhizium</taxon>
    </lineage>
</organism>
<keyword evidence="4" id="KW-0720">Serine protease</keyword>
<dbReference type="PROSITE" id="PS00138">
    <property type="entry name" value="SUBTILASE_SER"/>
    <property type="match status" value="1"/>
</dbReference>
<evidence type="ECO:0000256" key="3">
    <source>
        <dbReference type="ARBA" id="ARBA00022801"/>
    </source>
</evidence>
<dbReference type="eggNOG" id="KOG4266">
    <property type="taxonomic scope" value="Eukaryota"/>
</dbReference>
<dbReference type="GO" id="GO:0004252">
    <property type="term" value="F:serine-type endopeptidase activity"/>
    <property type="evidence" value="ECO:0007669"/>
    <property type="project" value="InterPro"/>
</dbReference>
<dbReference type="Gene3D" id="3.40.50.200">
    <property type="entry name" value="Peptidase S8/S53 domain"/>
    <property type="match status" value="1"/>
</dbReference>
<protein>
    <submittedName>
        <fullName evidence="8">Peptidase S8 family protein</fullName>
    </submittedName>
</protein>
<evidence type="ECO:0000313" key="8">
    <source>
        <dbReference type="EMBL" id="EXU97496.1"/>
    </source>
</evidence>
<dbReference type="HOGENOM" id="CLU_348183_0_0_1"/>
<evidence type="ECO:0000313" key="9">
    <source>
        <dbReference type="Proteomes" id="UP000030151"/>
    </source>
</evidence>
<evidence type="ECO:0000259" key="7">
    <source>
        <dbReference type="Pfam" id="PF24476"/>
    </source>
</evidence>
<feature type="region of interest" description="Disordered" evidence="5">
    <location>
        <begin position="19"/>
        <end position="39"/>
    </location>
</feature>
<evidence type="ECO:0000256" key="1">
    <source>
        <dbReference type="ARBA" id="ARBA00011073"/>
    </source>
</evidence>
<dbReference type="InterPro" id="IPR023828">
    <property type="entry name" value="Peptidase_S8_Ser-AS"/>
</dbReference>
<feature type="domain" description="DUF7580" evidence="7">
    <location>
        <begin position="255"/>
        <end position="458"/>
    </location>
</feature>
<evidence type="ECO:0000256" key="5">
    <source>
        <dbReference type="SAM" id="MobiDB-lite"/>
    </source>
</evidence>
<evidence type="ECO:0000259" key="6">
    <source>
        <dbReference type="Pfam" id="PF00082"/>
    </source>
</evidence>
<reference evidence="8 9" key="1">
    <citation type="submission" date="2014-02" db="EMBL/GenBank/DDBJ databases">
        <title>The genome sequence of the entomopathogenic fungus Metarhizium robertsii ARSEF 2575.</title>
        <authorList>
            <person name="Giuliano Garisto Donzelli B."/>
            <person name="Roe B.A."/>
            <person name="Macmil S.L."/>
            <person name="Krasnoff S.B."/>
            <person name="Gibson D.M."/>
        </authorList>
    </citation>
    <scope>NUCLEOTIDE SEQUENCE [LARGE SCALE GENOMIC DNA]</scope>
    <source>
        <strain evidence="8 9">ARSEF 2575</strain>
    </source>
</reference>
<keyword evidence="2" id="KW-0645">Protease</keyword>
<dbReference type="Pfam" id="PF24476">
    <property type="entry name" value="DUF7580"/>
    <property type="match status" value="1"/>
</dbReference>
<dbReference type="InterPro" id="IPR056002">
    <property type="entry name" value="DUF7580"/>
</dbReference>
<dbReference type="Pfam" id="PF00082">
    <property type="entry name" value="Peptidase_S8"/>
    <property type="match status" value="1"/>
</dbReference>
<dbReference type="CDD" id="cd00306">
    <property type="entry name" value="Peptidases_S8_S53"/>
    <property type="match status" value="1"/>
</dbReference>
<dbReference type="InterPro" id="IPR050131">
    <property type="entry name" value="Peptidase_S8_subtilisin-like"/>
</dbReference>
<proteinExistence type="inferred from homology"/>
<dbReference type="OrthoDB" id="4941554at2759"/>
<keyword evidence="3" id="KW-0378">Hydrolase</keyword>
<evidence type="ECO:0000256" key="4">
    <source>
        <dbReference type="ARBA" id="ARBA00022825"/>
    </source>
</evidence>
<dbReference type="InterPro" id="IPR036852">
    <property type="entry name" value="Peptidase_S8/S53_dom_sf"/>
</dbReference>
<comment type="similarity">
    <text evidence="1">Belongs to the peptidase S8 family.</text>
</comment>
<dbReference type="AlphaFoldDB" id="A0A014MZ01"/>
<dbReference type="PRINTS" id="PR00723">
    <property type="entry name" value="SUBTILISIN"/>
</dbReference>
<dbReference type="SUPFAM" id="SSF52743">
    <property type="entry name" value="Subtilisin-like"/>
    <property type="match status" value="1"/>
</dbReference>
<dbReference type="InterPro" id="IPR000209">
    <property type="entry name" value="Peptidase_S8/S53_dom"/>
</dbReference>
<evidence type="ECO:0000256" key="2">
    <source>
        <dbReference type="ARBA" id="ARBA00022670"/>
    </source>
</evidence>
<feature type="domain" description="Peptidase S8/S53" evidence="6">
    <location>
        <begin position="523"/>
        <end position="744"/>
    </location>
</feature>
<dbReference type="InterPro" id="IPR015500">
    <property type="entry name" value="Peptidase_S8_subtilisin-rel"/>
</dbReference>
<name>A0A014MZ01_9HYPO</name>
<dbReference type="GO" id="GO:0006508">
    <property type="term" value="P:proteolysis"/>
    <property type="evidence" value="ECO:0007669"/>
    <property type="project" value="UniProtKB-KW"/>
</dbReference>
<dbReference type="PANTHER" id="PTHR43806">
    <property type="entry name" value="PEPTIDASE S8"/>
    <property type="match status" value="1"/>
</dbReference>
<comment type="caution">
    <text evidence="8">The sequence shown here is derived from an EMBL/GenBank/DDBJ whole genome shotgun (WGS) entry which is preliminary data.</text>
</comment>
<gene>
    <name evidence="8" type="ORF">X797_009405</name>
</gene>
<dbReference type="PANTHER" id="PTHR43806:SF11">
    <property type="entry name" value="CEREVISIN-RELATED"/>
    <property type="match status" value="1"/>
</dbReference>
<dbReference type="EMBL" id="JELW01000036">
    <property type="protein sequence ID" value="EXU97496.1"/>
    <property type="molecule type" value="Genomic_DNA"/>
</dbReference>
<dbReference type="Proteomes" id="UP000030151">
    <property type="component" value="Unassembled WGS sequence"/>
</dbReference>
<accession>A0A014MZ01</accession>